<protein>
    <submittedName>
        <fullName evidence="2">GGDEF domain-containing protein</fullName>
    </submittedName>
</protein>
<dbReference type="InterPro" id="IPR052155">
    <property type="entry name" value="Biofilm_reg_signaling"/>
</dbReference>
<dbReference type="AlphaFoldDB" id="A0A951QI66"/>
<dbReference type="Pfam" id="PF00990">
    <property type="entry name" value="GGDEF"/>
    <property type="match status" value="1"/>
</dbReference>
<dbReference type="InterPro" id="IPR000160">
    <property type="entry name" value="GGDEF_dom"/>
</dbReference>
<dbReference type="SUPFAM" id="SSF55073">
    <property type="entry name" value="Nucleotide cyclase"/>
    <property type="match status" value="1"/>
</dbReference>
<reference evidence="2" key="2">
    <citation type="journal article" date="2022" name="Microbiol. Resour. Announc.">
        <title>Metagenome Sequencing to Explore Phylogenomics of Terrestrial Cyanobacteria.</title>
        <authorList>
            <person name="Ward R.D."/>
            <person name="Stajich J.E."/>
            <person name="Johansen J.R."/>
            <person name="Huntemann M."/>
            <person name="Clum A."/>
            <person name="Foster B."/>
            <person name="Foster B."/>
            <person name="Roux S."/>
            <person name="Palaniappan K."/>
            <person name="Varghese N."/>
            <person name="Mukherjee S."/>
            <person name="Reddy T.B.K."/>
            <person name="Daum C."/>
            <person name="Copeland A."/>
            <person name="Chen I.A."/>
            <person name="Ivanova N.N."/>
            <person name="Kyrpides N.C."/>
            <person name="Shapiro N."/>
            <person name="Eloe-Fadrosh E.A."/>
            <person name="Pietrasiak N."/>
        </authorList>
    </citation>
    <scope>NUCLEOTIDE SEQUENCE</scope>
    <source>
        <strain evidence="2">GSE-NOS-MK-12-04C</strain>
    </source>
</reference>
<sequence length="157" mass="17670">MTTEQALIALLLTRVAELEQQVKYDRLTRALSQSALISQLHSEDEVTVIAVDVPGLGMTNVREGHDKGDRLLIEVVMGLKSCVRMTDCIYRRGGDEFVMILPHCYYFDADKVESRVRSLNIDLYLGVVSGQQQLSVLVQAAFTQVECQKIRRKNGKL</sequence>
<dbReference type="PROSITE" id="PS50887">
    <property type="entry name" value="GGDEF"/>
    <property type="match status" value="1"/>
</dbReference>
<reference evidence="2" key="1">
    <citation type="submission" date="2021-05" db="EMBL/GenBank/DDBJ databases">
        <authorList>
            <person name="Pietrasiak N."/>
            <person name="Ward R."/>
            <person name="Stajich J.E."/>
            <person name="Kurbessoian T."/>
        </authorList>
    </citation>
    <scope>NUCLEOTIDE SEQUENCE</scope>
    <source>
        <strain evidence="2">GSE-NOS-MK-12-04C</strain>
    </source>
</reference>
<dbReference type="Proteomes" id="UP000729701">
    <property type="component" value="Unassembled WGS sequence"/>
</dbReference>
<name>A0A951QI66_9CYAN</name>
<organism evidence="2 3">
    <name type="scientific">Cyanomargarita calcarea GSE-NOS-MK-12-04C</name>
    <dbReference type="NCBI Taxonomy" id="2839659"/>
    <lineage>
        <taxon>Bacteria</taxon>
        <taxon>Bacillati</taxon>
        <taxon>Cyanobacteriota</taxon>
        <taxon>Cyanophyceae</taxon>
        <taxon>Nostocales</taxon>
        <taxon>Cyanomargaritaceae</taxon>
        <taxon>Cyanomargarita</taxon>
    </lineage>
</organism>
<dbReference type="PANTHER" id="PTHR44757:SF2">
    <property type="entry name" value="BIOFILM ARCHITECTURE MAINTENANCE PROTEIN MBAA"/>
    <property type="match status" value="1"/>
</dbReference>
<dbReference type="InterPro" id="IPR029787">
    <property type="entry name" value="Nucleotide_cyclase"/>
</dbReference>
<proteinExistence type="predicted"/>
<evidence type="ECO:0000313" key="3">
    <source>
        <dbReference type="Proteomes" id="UP000729701"/>
    </source>
</evidence>
<dbReference type="PANTHER" id="PTHR44757">
    <property type="entry name" value="DIGUANYLATE CYCLASE DGCP"/>
    <property type="match status" value="1"/>
</dbReference>
<feature type="domain" description="GGDEF" evidence="1">
    <location>
        <begin position="44"/>
        <end position="157"/>
    </location>
</feature>
<dbReference type="SMART" id="SM00267">
    <property type="entry name" value="GGDEF"/>
    <property type="match status" value="1"/>
</dbReference>
<evidence type="ECO:0000259" key="1">
    <source>
        <dbReference type="PROSITE" id="PS50887"/>
    </source>
</evidence>
<dbReference type="EMBL" id="JAHHGZ010000003">
    <property type="protein sequence ID" value="MBW4666512.1"/>
    <property type="molecule type" value="Genomic_DNA"/>
</dbReference>
<evidence type="ECO:0000313" key="2">
    <source>
        <dbReference type="EMBL" id="MBW4666512.1"/>
    </source>
</evidence>
<comment type="caution">
    <text evidence="2">The sequence shown here is derived from an EMBL/GenBank/DDBJ whole genome shotgun (WGS) entry which is preliminary data.</text>
</comment>
<dbReference type="Gene3D" id="3.30.70.270">
    <property type="match status" value="1"/>
</dbReference>
<accession>A0A951QI66</accession>
<dbReference type="NCBIfam" id="TIGR00254">
    <property type="entry name" value="GGDEF"/>
    <property type="match status" value="1"/>
</dbReference>
<dbReference type="InterPro" id="IPR043128">
    <property type="entry name" value="Rev_trsase/Diguanyl_cyclase"/>
</dbReference>
<gene>
    <name evidence="2" type="ORF">KME60_03450</name>
</gene>